<dbReference type="Pfam" id="PF00172">
    <property type="entry name" value="Zn_clus"/>
    <property type="match status" value="1"/>
</dbReference>
<protein>
    <recommendedName>
        <fullName evidence="5">Zn(2)-C6 fungal-type domain-containing protein</fullName>
    </recommendedName>
</protein>
<evidence type="ECO:0000256" key="4">
    <source>
        <dbReference type="SAM" id="MobiDB-lite"/>
    </source>
</evidence>
<organism evidence="6 7">
    <name type="scientific">Dendryphion nanum</name>
    <dbReference type="NCBI Taxonomy" id="256645"/>
    <lineage>
        <taxon>Eukaryota</taxon>
        <taxon>Fungi</taxon>
        <taxon>Dikarya</taxon>
        <taxon>Ascomycota</taxon>
        <taxon>Pezizomycotina</taxon>
        <taxon>Dothideomycetes</taxon>
        <taxon>Pleosporomycetidae</taxon>
        <taxon>Pleosporales</taxon>
        <taxon>Torulaceae</taxon>
        <taxon>Dendryphion</taxon>
    </lineage>
</organism>
<dbReference type="PANTHER" id="PTHR31001">
    <property type="entry name" value="UNCHARACTERIZED TRANSCRIPTIONAL REGULATORY PROTEIN"/>
    <property type="match status" value="1"/>
</dbReference>
<gene>
    <name evidence="6" type="ORF">B0J11DRAFT_520668</name>
</gene>
<dbReference type="CDD" id="cd12148">
    <property type="entry name" value="fungal_TF_MHR"/>
    <property type="match status" value="1"/>
</dbReference>
<dbReference type="InterPro" id="IPR001138">
    <property type="entry name" value="Zn2Cys6_DnaBD"/>
</dbReference>
<keyword evidence="2" id="KW-0479">Metal-binding</keyword>
<feature type="region of interest" description="Disordered" evidence="4">
    <location>
        <begin position="45"/>
        <end position="127"/>
    </location>
</feature>
<dbReference type="GO" id="GO:0000981">
    <property type="term" value="F:DNA-binding transcription factor activity, RNA polymerase II-specific"/>
    <property type="evidence" value="ECO:0007669"/>
    <property type="project" value="InterPro"/>
</dbReference>
<evidence type="ECO:0000256" key="1">
    <source>
        <dbReference type="ARBA" id="ARBA00004123"/>
    </source>
</evidence>
<feature type="domain" description="Zn(2)-C6 fungal-type" evidence="5">
    <location>
        <begin position="10"/>
        <end position="42"/>
    </location>
</feature>
<feature type="compositionally biased region" description="Low complexity" evidence="4">
    <location>
        <begin position="100"/>
        <end position="115"/>
    </location>
</feature>
<evidence type="ECO:0000256" key="2">
    <source>
        <dbReference type="ARBA" id="ARBA00022723"/>
    </source>
</evidence>
<evidence type="ECO:0000313" key="7">
    <source>
        <dbReference type="Proteomes" id="UP000700596"/>
    </source>
</evidence>
<dbReference type="EMBL" id="JAGMWT010000003">
    <property type="protein sequence ID" value="KAH7132033.1"/>
    <property type="molecule type" value="Genomic_DNA"/>
</dbReference>
<evidence type="ECO:0000256" key="3">
    <source>
        <dbReference type="ARBA" id="ARBA00023242"/>
    </source>
</evidence>
<dbReference type="PROSITE" id="PS00463">
    <property type="entry name" value="ZN2_CY6_FUNGAL_1"/>
    <property type="match status" value="1"/>
</dbReference>
<sequence length="725" mass="81617">MLRRNGKQRSCEPCRLSKIRCDHTTPTCQKCRSRGMVDQCFYHPAPMTKPAGTPRKQPEPRRKTVKQRYSETRQGSRDHGSLPPLHLSPTLRNDIGTVGPLTSTSSWPTPPDSATRTTGQSASESGRSFFLGSTSYASVFAEEQPIPESMHEQPPDRVTAPPSLIASRSGGNRHCQMGVGHSIISKLSPFSLFEDLVKMYFDTNKAAALVGPLVLSALPQVRTDLEQLTANSAEIYPLYAEITRNTARPLKVPPTMTATEFHTLFTGKNLRWETLGVILVIAGSNAQFTSPDDPIFTLEDGRKIDKDEFIEDMIHASNDCINLCQVHGAVNDIMIWLLYSNMLVQSNFYGDNYHGVWRGLGACISALYAEGIHCEESFEPFFLRETRRKLFASTYKSDKQLATFFGRPPMMAWKYSNRKMPLDLDDEVVCTSNPDVLDEAISKLDNEGWNTEGKICTASWIRLRFLNCVFKERILEQSLAGEVDDDVVQKTREISINCRRTWESVPAQMRYDLYDEDRVWTELDPSVTLRMISAYLEYLHIEFQVQRIIRRHTQTAVPALLELSMKLLSTVLIFNKHRKPGYGIQRHVPTIILFHCFPSAGVLALELRRCTLENVPLPGTVSRADIIRNLSVLISCLEWVILPGDGNHKLCSELNKMLAMVLDQVLNHQPPPTSADSEDSSGGIGDAGGGFFDMPMIDGMEPIPTQSEDFLNWLDNANWNNTYLF</sequence>
<name>A0A9P9IR39_9PLEO</name>
<dbReference type="OrthoDB" id="4898680at2759"/>
<comment type="subcellular location">
    <subcellularLocation>
        <location evidence="1">Nucleus</location>
    </subcellularLocation>
</comment>
<reference evidence="6" key="1">
    <citation type="journal article" date="2021" name="Nat. Commun.">
        <title>Genetic determinants of endophytism in the Arabidopsis root mycobiome.</title>
        <authorList>
            <person name="Mesny F."/>
            <person name="Miyauchi S."/>
            <person name="Thiergart T."/>
            <person name="Pickel B."/>
            <person name="Atanasova L."/>
            <person name="Karlsson M."/>
            <person name="Huettel B."/>
            <person name="Barry K.W."/>
            <person name="Haridas S."/>
            <person name="Chen C."/>
            <person name="Bauer D."/>
            <person name="Andreopoulos W."/>
            <person name="Pangilinan J."/>
            <person name="LaButti K."/>
            <person name="Riley R."/>
            <person name="Lipzen A."/>
            <person name="Clum A."/>
            <person name="Drula E."/>
            <person name="Henrissat B."/>
            <person name="Kohler A."/>
            <person name="Grigoriev I.V."/>
            <person name="Martin F.M."/>
            <person name="Hacquard S."/>
        </authorList>
    </citation>
    <scope>NUCLEOTIDE SEQUENCE</scope>
    <source>
        <strain evidence="6">MPI-CAGE-CH-0243</strain>
    </source>
</reference>
<dbReference type="SMART" id="SM00066">
    <property type="entry name" value="GAL4"/>
    <property type="match status" value="1"/>
</dbReference>
<dbReference type="Gene3D" id="4.10.240.10">
    <property type="entry name" value="Zn(2)-C6 fungal-type DNA-binding domain"/>
    <property type="match status" value="1"/>
</dbReference>
<feature type="compositionally biased region" description="Polar residues" evidence="4">
    <location>
        <begin position="116"/>
        <end position="127"/>
    </location>
</feature>
<dbReference type="GO" id="GO:0003677">
    <property type="term" value="F:DNA binding"/>
    <property type="evidence" value="ECO:0007669"/>
    <property type="project" value="InterPro"/>
</dbReference>
<dbReference type="GO" id="GO:0008270">
    <property type="term" value="F:zinc ion binding"/>
    <property type="evidence" value="ECO:0007669"/>
    <property type="project" value="InterPro"/>
</dbReference>
<accession>A0A9P9IR39</accession>
<proteinExistence type="predicted"/>
<keyword evidence="3" id="KW-0539">Nucleus</keyword>
<comment type="caution">
    <text evidence="6">The sequence shown here is derived from an EMBL/GenBank/DDBJ whole genome shotgun (WGS) entry which is preliminary data.</text>
</comment>
<dbReference type="PANTHER" id="PTHR31001:SF82">
    <property type="entry name" value="ZN(II)2CYS6 TRANSCRIPTION FACTOR (EUROFUNG)"/>
    <property type="match status" value="1"/>
</dbReference>
<dbReference type="GO" id="GO:0005634">
    <property type="term" value="C:nucleus"/>
    <property type="evidence" value="ECO:0007669"/>
    <property type="project" value="UniProtKB-SubCell"/>
</dbReference>
<dbReference type="AlphaFoldDB" id="A0A9P9IR39"/>
<evidence type="ECO:0000259" key="5">
    <source>
        <dbReference type="PROSITE" id="PS50048"/>
    </source>
</evidence>
<dbReference type="InterPro" id="IPR036864">
    <property type="entry name" value="Zn2-C6_fun-type_DNA-bd_sf"/>
</dbReference>
<dbReference type="InterPro" id="IPR050613">
    <property type="entry name" value="Sec_Metabolite_Reg"/>
</dbReference>
<dbReference type="SMART" id="SM00906">
    <property type="entry name" value="Fungal_trans"/>
    <property type="match status" value="1"/>
</dbReference>
<keyword evidence="7" id="KW-1185">Reference proteome</keyword>
<dbReference type="GO" id="GO:0006351">
    <property type="term" value="P:DNA-templated transcription"/>
    <property type="evidence" value="ECO:0007669"/>
    <property type="project" value="InterPro"/>
</dbReference>
<dbReference type="InterPro" id="IPR007219">
    <property type="entry name" value="XnlR_reg_dom"/>
</dbReference>
<dbReference type="PROSITE" id="PS50048">
    <property type="entry name" value="ZN2_CY6_FUNGAL_2"/>
    <property type="match status" value="1"/>
</dbReference>
<evidence type="ECO:0000313" key="6">
    <source>
        <dbReference type="EMBL" id="KAH7132033.1"/>
    </source>
</evidence>
<feature type="compositionally biased region" description="Basic and acidic residues" evidence="4">
    <location>
        <begin position="56"/>
        <end position="80"/>
    </location>
</feature>
<dbReference type="Proteomes" id="UP000700596">
    <property type="component" value="Unassembled WGS sequence"/>
</dbReference>
<dbReference type="CDD" id="cd00067">
    <property type="entry name" value="GAL4"/>
    <property type="match status" value="1"/>
</dbReference>
<dbReference type="SUPFAM" id="SSF57701">
    <property type="entry name" value="Zn2/Cys6 DNA-binding domain"/>
    <property type="match status" value="1"/>
</dbReference>